<keyword evidence="2" id="KW-0539">Nucleus</keyword>
<dbReference type="GO" id="GO:0005634">
    <property type="term" value="C:nucleus"/>
    <property type="evidence" value="ECO:0007669"/>
    <property type="project" value="UniProtKB-SubCell"/>
</dbReference>
<accession>A0A8H6FGC8</accession>
<gene>
    <name evidence="4" type="ORF">HO133_008547</name>
</gene>
<feature type="region of interest" description="Disordered" evidence="3">
    <location>
        <begin position="1"/>
        <end position="38"/>
    </location>
</feature>
<dbReference type="InterPro" id="IPR021858">
    <property type="entry name" value="Fun_TF"/>
</dbReference>
<dbReference type="GeneID" id="59336943"/>
<dbReference type="Pfam" id="PF11951">
    <property type="entry name" value="Fungal_trans_2"/>
    <property type="match status" value="1"/>
</dbReference>
<dbReference type="Proteomes" id="UP000593566">
    <property type="component" value="Unassembled WGS sequence"/>
</dbReference>
<comment type="subcellular location">
    <subcellularLocation>
        <location evidence="1">Nucleus</location>
    </subcellularLocation>
</comment>
<evidence type="ECO:0000313" key="4">
    <source>
        <dbReference type="EMBL" id="KAF6227106.1"/>
    </source>
</evidence>
<name>A0A8H6FGC8_9LECA</name>
<evidence type="ECO:0000256" key="2">
    <source>
        <dbReference type="ARBA" id="ARBA00023242"/>
    </source>
</evidence>
<dbReference type="PANTHER" id="PTHR37534:SF12">
    <property type="entry name" value="ZN(2)-C6 FUNGAL-TYPE DOMAIN-CONTAINING PROTEIN"/>
    <property type="match status" value="1"/>
</dbReference>
<protein>
    <submittedName>
        <fullName evidence="4">Uncharacterized protein</fullName>
    </submittedName>
</protein>
<proteinExistence type="predicted"/>
<feature type="compositionally biased region" description="Polar residues" evidence="3">
    <location>
        <begin position="91"/>
        <end position="102"/>
    </location>
</feature>
<evidence type="ECO:0000256" key="1">
    <source>
        <dbReference type="ARBA" id="ARBA00004123"/>
    </source>
</evidence>
<keyword evidence="5" id="KW-1185">Reference proteome</keyword>
<dbReference type="EMBL" id="JACCJB010000005">
    <property type="protein sequence ID" value="KAF6227106.1"/>
    <property type="molecule type" value="Genomic_DNA"/>
</dbReference>
<comment type="caution">
    <text evidence="4">The sequence shown here is derived from an EMBL/GenBank/DDBJ whole genome shotgun (WGS) entry which is preliminary data.</text>
</comment>
<reference evidence="4 5" key="1">
    <citation type="journal article" date="2020" name="Genomics">
        <title>Complete, high-quality genomes from long-read metagenomic sequencing of two wolf lichen thalli reveals enigmatic genome architecture.</title>
        <authorList>
            <person name="McKenzie S.K."/>
            <person name="Walston R.F."/>
            <person name="Allen J.L."/>
        </authorList>
    </citation>
    <scope>NUCLEOTIDE SEQUENCE [LARGE SCALE GENOMIC DNA]</scope>
    <source>
        <strain evidence="4">WasteWater1</strain>
    </source>
</reference>
<dbReference type="RefSeq" id="XP_037155414.1">
    <property type="nucleotide sequence ID" value="XM_037299413.1"/>
</dbReference>
<organism evidence="4 5">
    <name type="scientific">Letharia lupina</name>
    <dbReference type="NCBI Taxonomy" id="560253"/>
    <lineage>
        <taxon>Eukaryota</taxon>
        <taxon>Fungi</taxon>
        <taxon>Dikarya</taxon>
        <taxon>Ascomycota</taxon>
        <taxon>Pezizomycotina</taxon>
        <taxon>Lecanoromycetes</taxon>
        <taxon>OSLEUM clade</taxon>
        <taxon>Lecanoromycetidae</taxon>
        <taxon>Lecanorales</taxon>
        <taxon>Lecanorineae</taxon>
        <taxon>Parmeliaceae</taxon>
        <taxon>Letharia</taxon>
    </lineage>
</organism>
<evidence type="ECO:0000313" key="5">
    <source>
        <dbReference type="Proteomes" id="UP000593566"/>
    </source>
</evidence>
<feature type="compositionally biased region" description="Low complexity" evidence="3">
    <location>
        <begin position="17"/>
        <end position="29"/>
    </location>
</feature>
<sequence length="636" mass="71216">MSPRAAGQTAKSAQMVAPKQSPAKSAAASKMHRRSRSGLQCEYKRPLWWNDNTLRKKQKEHIKSVIKRTKVSEKATHGSMGADTPPGLSYSLPTSASYSGNPHTRAPSVDSPYSPGYDFSQQPIHDQFDMYNNVLSPPYDANSHYQGFLPPPYEVDIKTESQMYVNDVPTRKDSSTSSFSTYHPPPVTAGMTPFPEEHAWVHDEIYGNENIFGAEEALDFDFGYDTPQISQSVRIDVEDCDRPLLDHFIENVLRLIFPVHEVNQHGSARSEIILRALESNKAYLHCALSISASHLKSVQRVQSEQLELDIMKHRGASIFEICEACKRNTDTDHEQILEASLGMIFFQCTVGRPGDDLADIPWHQHFQAASDCVKRLHLQHNFEPVDDETPRPPFNMTLTSWIDILGATMLGGCPQFAATYRGRNEGNLTSGLSELMGCEDKVMYIISEIACLDSLKITGQLDHFQICSLVASLGKYLDTIEHSELGRAEFEHASTQTGAIRPRQLSKNMTAMYLLAARIYACSLIPESSRHSESMQGLVARLTGVLEFIPAGPDGFDRSLVWPLLIGGSMSTPNSPFRFAFADRIASLGEHADFGSFGRMVRLLQEVWRQADDAGERQDVHWRDVMQQKGWDYLLI</sequence>
<dbReference type="PANTHER" id="PTHR37534">
    <property type="entry name" value="TRANSCRIPTIONAL ACTIVATOR PROTEIN UGA3"/>
    <property type="match status" value="1"/>
</dbReference>
<dbReference type="AlphaFoldDB" id="A0A8H6FGC8"/>
<feature type="region of interest" description="Disordered" evidence="3">
    <location>
        <begin position="69"/>
        <end position="113"/>
    </location>
</feature>
<evidence type="ECO:0000256" key="3">
    <source>
        <dbReference type="SAM" id="MobiDB-lite"/>
    </source>
</evidence>